<dbReference type="PANTHER" id="PTHR42881:SF2">
    <property type="entry name" value="PROLYL ENDOPEPTIDASE"/>
    <property type="match status" value="1"/>
</dbReference>
<comment type="catalytic activity">
    <reaction evidence="1">
        <text>Hydrolysis of Pro-|-Xaa &gt;&gt; Ala-|-Xaa in oligopeptides.</text>
        <dbReference type="EC" id="3.4.21.26"/>
    </reaction>
</comment>
<dbReference type="InterPro" id="IPR002470">
    <property type="entry name" value="Peptidase_S9A"/>
</dbReference>
<dbReference type="InterPro" id="IPR029058">
    <property type="entry name" value="AB_hydrolase_fold"/>
</dbReference>
<keyword evidence="5" id="KW-0720">Serine protease</keyword>
<dbReference type="Proteomes" id="UP000198506">
    <property type="component" value="Unassembled WGS sequence"/>
</dbReference>
<evidence type="ECO:0000256" key="2">
    <source>
        <dbReference type="ARBA" id="ARBA00011897"/>
    </source>
</evidence>
<feature type="domain" description="Peptidase S9 prolyl oligopeptidase catalytic" evidence="6">
    <location>
        <begin position="502"/>
        <end position="734"/>
    </location>
</feature>
<dbReference type="SUPFAM" id="SSF50993">
    <property type="entry name" value="Peptidase/esterase 'gauge' domain"/>
    <property type="match status" value="1"/>
</dbReference>
<dbReference type="InterPro" id="IPR001375">
    <property type="entry name" value="Peptidase_S9_cat"/>
</dbReference>
<protein>
    <recommendedName>
        <fullName evidence="2">prolyl oligopeptidase</fullName>
        <ecNumber evidence="2">3.4.21.26</ecNumber>
    </recommendedName>
</protein>
<dbReference type="SUPFAM" id="SSF53474">
    <property type="entry name" value="alpha/beta-Hydrolases"/>
    <property type="match status" value="1"/>
</dbReference>
<keyword evidence="9" id="KW-1185">Reference proteome</keyword>
<comment type="caution">
    <text evidence="8">The sequence shown here is derived from an EMBL/GenBank/DDBJ whole genome shotgun (WGS) entry which is preliminary data.</text>
</comment>
<dbReference type="PANTHER" id="PTHR42881">
    <property type="entry name" value="PROLYL ENDOPEPTIDASE"/>
    <property type="match status" value="1"/>
</dbReference>
<dbReference type="GO" id="GO:0006508">
    <property type="term" value="P:proteolysis"/>
    <property type="evidence" value="ECO:0007669"/>
    <property type="project" value="UniProtKB-KW"/>
</dbReference>
<dbReference type="GO" id="GO:0004252">
    <property type="term" value="F:serine-type endopeptidase activity"/>
    <property type="evidence" value="ECO:0007669"/>
    <property type="project" value="UniProtKB-EC"/>
</dbReference>
<name>A0AA94HKA3_9MICO</name>
<dbReference type="GO" id="GO:0070012">
    <property type="term" value="F:oligopeptidase activity"/>
    <property type="evidence" value="ECO:0007669"/>
    <property type="project" value="TreeGrafter"/>
</dbReference>
<evidence type="ECO:0000256" key="5">
    <source>
        <dbReference type="ARBA" id="ARBA00022825"/>
    </source>
</evidence>
<gene>
    <name evidence="8" type="ORF">SAMN04487783_0326</name>
</gene>
<accession>A0AA94HKA3</accession>
<dbReference type="Gene3D" id="3.40.50.1820">
    <property type="entry name" value="alpha/beta hydrolase"/>
    <property type="match status" value="2"/>
</dbReference>
<evidence type="ECO:0000256" key="1">
    <source>
        <dbReference type="ARBA" id="ARBA00001070"/>
    </source>
</evidence>
<proteinExistence type="predicted"/>
<dbReference type="InterPro" id="IPR051167">
    <property type="entry name" value="Prolyl_oligopep/macrocyclase"/>
</dbReference>
<keyword evidence="3" id="KW-0645">Protease</keyword>
<dbReference type="EMBL" id="FOZN01000001">
    <property type="protein sequence ID" value="SFR99229.1"/>
    <property type="molecule type" value="Genomic_DNA"/>
</dbReference>
<dbReference type="Pfam" id="PF02897">
    <property type="entry name" value="Peptidase_S9_N"/>
    <property type="match status" value="1"/>
</dbReference>
<organism evidence="8 9">
    <name type="scientific">Agrococcus baldri</name>
    <dbReference type="NCBI Taxonomy" id="153730"/>
    <lineage>
        <taxon>Bacteria</taxon>
        <taxon>Bacillati</taxon>
        <taxon>Actinomycetota</taxon>
        <taxon>Actinomycetes</taxon>
        <taxon>Micrococcales</taxon>
        <taxon>Microbacteriaceae</taxon>
        <taxon>Agrococcus</taxon>
    </lineage>
</organism>
<dbReference type="InterPro" id="IPR023302">
    <property type="entry name" value="Pept_S9A_N"/>
</dbReference>
<dbReference type="PRINTS" id="PR00862">
    <property type="entry name" value="PROLIGOPTASE"/>
</dbReference>
<dbReference type="EC" id="3.4.21.26" evidence="2"/>
<evidence type="ECO:0000259" key="7">
    <source>
        <dbReference type="Pfam" id="PF02897"/>
    </source>
</evidence>
<sequence>MRYPEVRRDDTVETIHGEAIADPYRWLEDGDSAETRAFIEAQNAFAEPFLAALPAREAFRERVTALLEAPTRGCPWVRGGRVFAWHSDGQNQPVLVVADSIDELDGTGEAAPRVLLDPNALSSDGTVAVTMATVSPDGALLAYGAADGGSDWRTIRVRDVDTGEDLADEIGWTKWNSAVWLPGGRAFSYWAYDEPTDDALTDEMGAGRLMRHEVGADPAGDTVLFSRPDEPRLFARHWPRDDEWFVLSTDTGSSSGNDLAVRRHDETEYRQLVSGHEQEWNAIGIHGGLLYAVTDADAPRYRLAAFDLATGDERAIVPEHPEDVLLDAGLTASGLVLEYSHDASHRMQLASFDGAVGDDVPLGEGVSIVGSETSAHSGTVTALTQSFVDRGTRHVIEVDGARLVSHRTIATPGPAAPAATTQRIRVVSSDGETVPAFVVRPAAEETEPQSDAAPADTTLGATALHDPAPDHTALTDTVLVDDPQPTLIWGYGGFNIPMNPGFRAVLAAWVAAGGVLVVPNLRGGGEFGSEWHKGGTKERKQQVFDDLFAVAERLIDSGVTTARQLALHGRSNGGLLAGAALTQRPELWAAVLPGVGVLDMLRYHRFTIGWAWASDYGDPDEADAFGYLRAYSPLHNVRAGVAYPPTLITTGDHDDRVVPAHSFKFAAELQRAQADAGSVAPGSATAGDGGADPMKDAPVLLSVDTRAGHGMGKPKDAAALEFADQLAFAAHHTGLQVPPAAEGSSA</sequence>
<evidence type="ECO:0000256" key="4">
    <source>
        <dbReference type="ARBA" id="ARBA00022801"/>
    </source>
</evidence>
<evidence type="ECO:0000313" key="8">
    <source>
        <dbReference type="EMBL" id="SFR99229.1"/>
    </source>
</evidence>
<evidence type="ECO:0000259" key="6">
    <source>
        <dbReference type="Pfam" id="PF00326"/>
    </source>
</evidence>
<reference evidence="8 9" key="1">
    <citation type="submission" date="2016-10" db="EMBL/GenBank/DDBJ databases">
        <authorList>
            <person name="Varghese N."/>
            <person name="Submissions S."/>
        </authorList>
    </citation>
    <scope>NUCLEOTIDE SEQUENCE [LARGE SCALE GENOMIC DNA]</scope>
    <source>
        <strain evidence="8 9">IAM 15147</strain>
    </source>
</reference>
<dbReference type="RefSeq" id="WP_092915216.1">
    <property type="nucleotide sequence ID" value="NZ_FOZN01000001.1"/>
</dbReference>
<dbReference type="Gene3D" id="2.130.10.120">
    <property type="entry name" value="Prolyl oligopeptidase, N-terminal domain"/>
    <property type="match status" value="1"/>
</dbReference>
<evidence type="ECO:0000256" key="3">
    <source>
        <dbReference type="ARBA" id="ARBA00022670"/>
    </source>
</evidence>
<dbReference type="GO" id="GO:0005829">
    <property type="term" value="C:cytosol"/>
    <property type="evidence" value="ECO:0007669"/>
    <property type="project" value="TreeGrafter"/>
</dbReference>
<keyword evidence="4" id="KW-0378">Hydrolase</keyword>
<dbReference type="Pfam" id="PF00326">
    <property type="entry name" value="Peptidase_S9"/>
    <property type="match status" value="1"/>
</dbReference>
<dbReference type="AlphaFoldDB" id="A0AA94HKA3"/>
<evidence type="ECO:0000313" key="9">
    <source>
        <dbReference type="Proteomes" id="UP000198506"/>
    </source>
</evidence>
<feature type="domain" description="Peptidase S9A N-terminal" evidence="7">
    <location>
        <begin position="4"/>
        <end position="388"/>
    </location>
</feature>